<comment type="pathway">
    <text evidence="1">Purine metabolism; ppGpp biosynthesis; ppGpp from GTP: step 1/2.</text>
</comment>
<dbReference type="EMBL" id="JARPXL010000008">
    <property type="protein sequence ID" value="MDT2544608.1"/>
    <property type="molecule type" value="Genomic_DNA"/>
</dbReference>
<dbReference type="InterPro" id="IPR043519">
    <property type="entry name" value="NT_sf"/>
</dbReference>
<evidence type="ECO:0000313" key="4">
    <source>
        <dbReference type="EMBL" id="MDT2544608.1"/>
    </source>
</evidence>
<dbReference type="AlphaFoldDB" id="A0AAW8T6R7"/>
<dbReference type="SUPFAM" id="SSF81301">
    <property type="entry name" value="Nucleotidyltransferase"/>
    <property type="match status" value="1"/>
</dbReference>
<evidence type="ECO:0000313" key="5">
    <source>
        <dbReference type="Proteomes" id="UP001254770"/>
    </source>
</evidence>
<dbReference type="GO" id="GO:0015969">
    <property type="term" value="P:guanosine tetraphosphate metabolic process"/>
    <property type="evidence" value="ECO:0007669"/>
    <property type="project" value="InterPro"/>
</dbReference>
<name>A0AAW8T6R7_9ENTE</name>
<dbReference type="InterPro" id="IPR052366">
    <property type="entry name" value="GTP_Pyrophosphokinase"/>
</dbReference>
<dbReference type="Gene3D" id="1.10.287.860">
    <property type="entry name" value="Nucleotidyltransferase"/>
    <property type="match status" value="1"/>
</dbReference>
<dbReference type="Gene3D" id="3.30.460.10">
    <property type="entry name" value="Beta Polymerase, domain 2"/>
    <property type="match status" value="1"/>
</dbReference>
<reference evidence="4" key="1">
    <citation type="submission" date="2023-03" db="EMBL/GenBank/DDBJ databases">
        <authorList>
            <person name="Shen W."/>
            <person name="Cai J."/>
        </authorList>
    </citation>
    <scope>NUCLEOTIDE SEQUENCE</scope>
    <source>
        <strain evidence="4">Y15</strain>
    </source>
</reference>
<feature type="domain" description="RelA/SpoT" evidence="3">
    <location>
        <begin position="74"/>
        <end position="197"/>
    </location>
</feature>
<evidence type="ECO:0000259" key="3">
    <source>
        <dbReference type="SMART" id="SM00954"/>
    </source>
</evidence>
<keyword evidence="2" id="KW-0175">Coiled coil</keyword>
<dbReference type="InterPro" id="IPR007685">
    <property type="entry name" value="RelA_SpoT"/>
</dbReference>
<dbReference type="Proteomes" id="UP001254770">
    <property type="component" value="Unassembled WGS sequence"/>
</dbReference>
<evidence type="ECO:0000256" key="1">
    <source>
        <dbReference type="ARBA" id="ARBA00004976"/>
    </source>
</evidence>
<comment type="caution">
    <text evidence="4">The sequence shown here is derived from an EMBL/GenBank/DDBJ whole genome shotgun (WGS) entry which is preliminary data.</text>
</comment>
<proteinExistence type="predicted"/>
<dbReference type="Pfam" id="PF04607">
    <property type="entry name" value="RelA_SpoT"/>
    <property type="match status" value="1"/>
</dbReference>
<organism evidence="4 5">
    <name type="scientific">Enterococcus raffinosus</name>
    <dbReference type="NCBI Taxonomy" id="71452"/>
    <lineage>
        <taxon>Bacteria</taxon>
        <taxon>Bacillati</taxon>
        <taxon>Bacillota</taxon>
        <taxon>Bacilli</taxon>
        <taxon>Lactobacillales</taxon>
        <taxon>Enterococcaceae</taxon>
        <taxon>Enterococcus</taxon>
    </lineage>
</organism>
<feature type="coiled-coil region" evidence="2">
    <location>
        <begin position="197"/>
        <end position="224"/>
    </location>
</feature>
<sequence length="230" mass="27134">MEEYSIKRIVNILNKDSNEKDHLMEVEVFELYQELETYYHSALDKVETKLIIIDRELSSNSHEGRKNSIHQVQKRIKKFKSIVNKLDKKQLPFSKENIVNHIHDFAGLRVICSYSDDITTLIDSLSRHPDIKILKVKNYLENPKPSGYRSVHVVIEIPVYFLKETKQMKVEIQFRTIAMDFWASLEHSLRYKNHFENSSLSKRLEKVATDISTLENEMLDIRREIEALGK</sequence>
<dbReference type="RefSeq" id="WP_010744067.1">
    <property type="nucleotide sequence ID" value="NZ_CP081847.1"/>
</dbReference>
<evidence type="ECO:0000256" key="2">
    <source>
        <dbReference type="SAM" id="Coils"/>
    </source>
</evidence>
<dbReference type="CDD" id="cd05399">
    <property type="entry name" value="NT_Rel-Spo_like"/>
    <property type="match status" value="1"/>
</dbReference>
<dbReference type="SMART" id="SM00954">
    <property type="entry name" value="RelA_SpoT"/>
    <property type="match status" value="1"/>
</dbReference>
<accession>A0AAW8T6R7</accession>
<dbReference type="PANTHER" id="PTHR47837">
    <property type="entry name" value="GTP PYROPHOSPHOKINASE YJBM"/>
    <property type="match status" value="1"/>
</dbReference>
<protein>
    <submittedName>
        <fullName evidence="4">(P)ppGpp synthetase</fullName>
    </submittedName>
</protein>
<gene>
    <name evidence="4" type="ORF">P7D69_09690</name>
</gene>
<dbReference type="PANTHER" id="PTHR47837:SF2">
    <property type="entry name" value="GTP PYROPHOSPHOKINASE YWAC"/>
    <property type="match status" value="1"/>
</dbReference>